<evidence type="ECO:0000256" key="4">
    <source>
        <dbReference type="PIRSR" id="PIRSR000103-1"/>
    </source>
</evidence>
<dbReference type="InterPro" id="IPR013328">
    <property type="entry name" value="6PGD_dom2"/>
</dbReference>
<comment type="similarity">
    <text evidence="1">Belongs to the HIBADH-related family.</text>
</comment>
<dbReference type="InterPro" id="IPR008927">
    <property type="entry name" value="6-PGluconate_DH-like_C_sf"/>
</dbReference>
<feature type="domain" description="6-phosphogluconate dehydrogenase NADP-binding" evidence="5">
    <location>
        <begin position="13"/>
        <end position="169"/>
    </location>
</feature>
<dbReference type="Pfam" id="PF14833">
    <property type="entry name" value="NAD_binding_11"/>
    <property type="match status" value="1"/>
</dbReference>
<dbReference type="PANTHER" id="PTHR43580">
    <property type="entry name" value="OXIDOREDUCTASE GLYR1-RELATED"/>
    <property type="match status" value="1"/>
</dbReference>
<dbReference type="InterPro" id="IPR051265">
    <property type="entry name" value="HIBADH-related_NP60_sf"/>
</dbReference>
<feature type="active site" evidence="4">
    <location>
        <position position="181"/>
    </location>
</feature>
<accession>A0A4D4J5V0</accession>
<evidence type="ECO:0000259" key="6">
    <source>
        <dbReference type="Pfam" id="PF14833"/>
    </source>
</evidence>
<dbReference type="AlphaFoldDB" id="A0A4D4J5V0"/>
<dbReference type="InterPro" id="IPR006115">
    <property type="entry name" value="6PGDH_NADP-bd"/>
</dbReference>
<dbReference type="Pfam" id="PF03446">
    <property type="entry name" value="NAD_binding_2"/>
    <property type="match status" value="1"/>
</dbReference>
<dbReference type="SUPFAM" id="SSF51735">
    <property type="entry name" value="NAD(P)-binding Rossmann-fold domains"/>
    <property type="match status" value="1"/>
</dbReference>
<proteinExistence type="inferred from homology"/>
<dbReference type="RefSeq" id="WP_225978335.1">
    <property type="nucleotide sequence ID" value="NZ_BJFL01000010.1"/>
</dbReference>
<reference evidence="8" key="1">
    <citation type="submission" date="2019-04" db="EMBL/GenBank/DDBJ databases">
        <title>Draft genome sequence of Pseudonocardiaceae bacterium SL3-2-4.</title>
        <authorList>
            <person name="Ningsih F."/>
            <person name="Yokota A."/>
            <person name="Sakai Y."/>
            <person name="Nanatani K."/>
            <person name="Yabe S."/>
            <person name="Oetari A."/>
            <person name="Sjamsuridzal W."/>
        </authorList>
    </citation>
    <scope>NUCLEOTIDE SEQUENCE [LARGE SCALE GENOMIC DNA]</scope>
    <source>
        <strain evidence="8">SL3-2-4</strain>
    </source>
</reference>
<evidence type="ECO:0000313" key="7">
    <source>
        <dbReference type="EMBL" id="GDY30844.1"/>
    </source>
</evidence>
<feature type="domain" description="3-hydroxyisobutyrate dehydrogenase-like NAD-binding" evidence="6">
    <location>
        <begin position="175"/>
        <end position="292"/>
    </location>
</feature>
<dbReference type="PIRSF" id="PIRSF000103">
    <property type="entry name" value="HIBADH"/>
    <property type="match status" value="1"/>
</dbReference>
<sequence length="301" mass="30983">MTTNARQDAGKATVAVLGTGIMGFPMARNIARGGFPVRAWNRTRSKAEPLAEDGATVVNTPAEAVDGADVLVTMLSDGAAVADAITAAAPGLGETTLWLQTSTVGLAGLGSLVKVAGQHNLNMVDAPVLGTRAPAEQGKLVVLAAGPEDARDRAQPVFDAIAQRTMWVGDSAEAGAASRLKLALNSWVLAITNAVGEAVGLAEALGVDPGLITEALGGGTLDTPYLHMKAGAIIKGDYTPSFTVRNAEKDARLIEEAARHAGVRLDVSEAAAARLRRAIDLGHGDDDMAAAYFANWEGGRR</sequence>
<keyword evidence="2" id="KW-0560">Oxidoreductase</keyword>
<dbReference type="InterPro" id="IPR029154">
    <property type="entry name" value="HIBADH-like_NADP-bd"/>
</dbReference>
<dbReference type="InterPro" id="IPR036291">
    <property type="entry name" value="NAD(P)-bd_dom_sf"/>
</dbReference>
<evidence type="ECO:0000256" key="2">
    <source>
        <dbReference type="ARBA" id="ARBA00023002"/>
    </source>
</evidence>
<dbReference type="Gene3D" id="3.40.50.720">
    <property type="entry name" value="NAD(P)-binding Rossmann-like Domain"/>
    <property type="match status" value="1"/>
</dbReference>
<evidence type="ECO:0000256" key="1">
    <source>
        <dbReference type="ARBA" id="ARBA00009080"/>
    </source>
</evidence>
<dbReference type="EMBL" id="BJFL01000010">
    <property type="protein sequence ID" value="GDY30844.1"/>
    <property type="molecule type" value="Genomic_DNA"/>
</dbReference>
<gene>
    <name evidence="7" type="ORF">GTS_24770</name>
</gene>
<name>A0A4D4J5V0_9PSEU</name>
<keyword evidence="8" id="KW-1185">Reference proteome</keyword>
<evidence type="ECO:0000313" key="8">
    <source>
        <dbReference type="Proteomes" id="UP000298860"/>
    </source>
</evidence>
<evidence type="ECO:0000256" key="3">
    <source>
        <dbReference type="ARBA" id="ARBA00023027"/>
    </source>
</evidence>
<organism evidence="7 8">
    <name type="scientific">Gandjariella thermophila</name>
    <dbReference type="NCBI Taxonomy" id="1931992"/>
    <lineage>
        <taxon>Bacteria</taxon>
        <taxon>Bacillati</taxon>
        <taxon>Actinomycetota</taxon>
        <taxon>Actinomycetes</taxon>
        <taxon>Pseudonocardiales</taxon>
        <taxon>Pseudonocardiaceae</taxon>
        <taxon>Gandjariella</taxon>
    </lineage>
</organism>
<dbReference type="Proteomes" id="UP000298860">
    <property type="component" value="Unassembled WGS sequence"/>
</dbReference>
<dbReference type="PANTHER" id="PTHR43580:SF2">
    <property type="entry name" value="CYTOKINE-LIKE NUCLEAR FACTOR N-PAC"/>
    <property type="match status" value="1"/>
</dbReference>
<protein>
    <submittedName>
        <fullName evidence="7">Dehydrogenase</fullName>
    </submittedName>
</protein>
<dbReference type="SUPFAM" id="SSF48179">
    <property type="entry name" value="6-phosphogluconate dehydrogenase C-terminal domain-like"/>
    <property type="match status" value="1"/>
</dbReference>
<dbReference type="GO" id="GO:0050661">
    <property type="term" value="F:NADP binding"/>
    <property type="evidence" value="ECO:0007669"/>
    <property type="project" value="InterPro"/>
</dbReference>
<dbReference type="InterPro" id="IPR015815">
    <property type="entry name" value="HIBADH-related"/>
</dbReference>
<keyword evidence="3" id="KW-0520">NAD</keyword>
<evidence type="ECO:0000259" key="5">
    <source>
        <dbReference type="Pfam" id="PF03446"/>
    </source>
</evidence>
<dbReference type="Gene3D" id="1.10.1040.10">
    <property type="entry name" value="N-(1-d-carboxylethyl)-l-norvaline Dehydrogenase, domain 2"/>
    <property type="match status" value="1"/>
</dbReference>
<dbReference type="GO" id="GO:0016491">
    <property type="term" value="F:oxidoreductase activity"/>
    <property type="evidence" value="ECO:0007669"/>
    <property type="project" value="UniProtKB-KW"/>
</dbReference>
<comment type="caution">
    <text evidence="7">The sequence shown here is derived from an EMBL/GenBank/DDBJ whole genome shotgun (WGS) entry which is preliminary data.</text>
</comment>
<dbReference type="GO" id="GO:0051287">
    <property type="term" value="F:NAD binding"/>
    <property type="evidence" value="ECO:0007669"/>
    <property type="project" value="InterPro"/>
</dbReference>